<dbReference type="Pfam" id="PF12836">
    <property type="entry name" value="HHH_3"/>
    <property type="match status" value="1"/>
</dbReference>
<comment type="caution">
    <text evidence="2">The sequence shown here is derived from an EMBL/GenBank/DDBJ whole genome shotgun (WGS) entry which is preliminary data.</text>
</comment>
<dbReference type="RefSeq" id="WP_122201503.1">
    <property type="nucleotide sequence ID" value="NZ_CABJFV010000006.1"/>
</dbReference>
<evidence type="ECO:0000313" key="2">
    <source>
        <dbReference type="EMBL" id="RHB35546.1"/>
    </source>
</evidence>
<dbReference type="EMBL" id="QSGO01000006">
    <property type="protein sequence ID" value="RHB35546.1"/>
    <property type="molecule type" value="Genomic_DNA"/>
</dbReference>
<dbReference type="InterPro" id="IPR010994">
    <property type="entry name" value="RuvA_2-like"/>
</dbReference>
<dbReference type="AlphaFoldDB" id="A0A413VPQ0"/>
<evidence type="ECO:0000256" key="1">
    <source>
        <dbReference type="SAM" id="SignalP"/>
    </source>
</evidence>
<accession>A0A413VPQ0</accession>
<dbReference type="Proteomes" id="UP000284379">
    <property type="component" value="Unassembled WGS sequence"/>
</dbReference>
<feature type="signal peptide" evidence="1">
    <location>
        <begin position="1"/>
        <end position="24"/>
    </location>
</feature>
<proteinExistence type="predicted"/>
<evidence type="ECO:0000313" key="3">
    <source>
        <dbReference type="Proteomes" id="UP000284379"/>
    </source>
</evidence>
<dbReference type="SUPFAM" id="SSF47781">
    <property type="entry name" value="RuvA domain 2-like"/>
    <property type="match status" value="1"/>
</dbReference>
<keyword evidence="1" id="KW-0732">Signal</keyword>
<protein>
    <submittedName>
        <fullName evidence="2">Helix-hairpin-helix domain-containing protein</fullName>
    </submittedName>
</protein>
<feature type="chain" id="PRO_5019298005" evidence="1">
    <location>
        <begin position="25"/>
        <end position="676"/>
    </location>
</feature>
<sequence length="676" mass="79308">MKSTCLFRLFLVINLLLIMPVNKAQNPSVDILEEVIEDISVNNDDSEEINWGDKIEELSERIQQPVNLNTATKEQLEQLPFLSDIQIENLLAYVYIHGQMQTIYELQLVEEMDRRTIHYLLPFVCVQPVDKKESLPRLKDVFRYGKHEVLTRLDIPFYTRKGYEKTYLGPSMYHSLRYGFRYRENVYAGITGEKDAGEPFGALHNKQGYDYYSYYLLITKIGRLKTLALGNYRLSFGQGLVVNTDFLMGKSIYLSSLTFRNGGIRKHSSTDEYNYFRGVATAVELSKHLVLSAFYSHRSMDGVIEEGEITSIYKTGLHRSQKEADKKNVFTMQLTGGNMTYTNNHLKLGLTGIYYFFDHSFEPELRQYSKYNIHGNRFYNVGLDYGYRWHRFSFQGEAAIGKKGFALLNKLQYSPVQGANLLLIHRYYTHDYWAMFARSFGEGSNVQNENGWYFAGEIFPFRHWKFFASIDLFSFPWWKYRISKPSQGIDGVLQMNFTPHRELTMYLNYRYKRKERDVTGTNGEITLPTYHHRLRYRLNYSPDDLFSLRTTVDYNNFYSSGEVAGQGYQITQMIAYRLSCIPLRAELQGSFFHTDNYDTRVYVAEKGLLYTFYTPSFQGKGIHLAINMRYDLNTHWMMIIRMGQTIYYDRNEIGSGYDLIRNNKKADLQMQLRLKF</sequence>
<gene>
    <name evidence="2" type="ORF">DW888_10545</name>
</gene>
<organism evidence="2 3">
    <name type="scientific">Bacteroides nordii</name>
    <dbReference type="NCBI Taxonomy" id="291645"/>
    <lineage>
        <taxon>Bacteria</taxon>
        <taxon>Pseudomonadati</taxon>
        <taxon>Bacteroidota</taxon>
        <taxon>Bacteroidia</taxon>
        <taxon>Bacteroidales</taxon>
        <taxon>Bacteroidaceae</taxon>
        <taxon>Bacteroides</taxon>
    </lineage>
</organism>
<name>A0A413VPQ0_9BACE</name>
<reference evidence="2 3" key="1">
    <citation type="submission" date="2018-08" db="EMBL/GenBank/DDBJ databases">
        <title>A genome reference for cultivated species of the human gut microbiota.</title>
        <authorList>
            <person name="Zou Y."/>
            <person name="Xue W."/>
            <person name="Luo G."/>
        </authorList>
    </citation>
    <scope>NUCLEOTIDE SEQUENCE [LARGE SCALE GENOMIC DNA]</scope>
    <source>
        <strain evidence="2 3">AM40-30BH</strain>
    </source>
</reference>